<evidence type="ECO:0000259" key="3">
    <source>
        <dbReference type="PROSITE" id="PS51388"/>
    </source>
</evidence>
<dbReference type="Pfam" id="PF00350">
    <property type="entry name" value="Dynamin_N"/>
    <property type="match status" value="1"/>
</dbReference>
<dbReference type="Gene3D" id="1.20.120.1240">
    <property type="entry name" value="Dynamin, middle domain"/>
    <property type="match status" value="1"/>
</dbReference>
<dbReference type="PANTHER" id="PTHR11566">
    <property type="entry name" value="DYNAMIN"/>
    <property type="match status" value="1"/>
</dbReference>
<keyword evidence="2" id="KW-0342">GTP-binding</keyword>
<dbReference type="InterPro" id="IPR030381">
    <property type="entry name" value="G_DYNAMIN_dom"/>
</dbReference>
<dbReference type="InterPro" id="IPR027417">
    <property type="entry name" value="P-loop_NTPase"/>
</dbReference>
<sequence>MALVDKNTSEYGKCCRLLVDELSLHNLGNDVGIPMLAIIGSQSAGKSSVIVALSGIPLPRASGTCTRCPTQVRIFESDQEWTCKITLLVHVGEDGNTLPKPKIYQFGKALTDKEAVRERIMHAQSAILNPKKREEIIKSIESDEEVQKIEKNELNFSEDRVCLEVSGKDMINLTLIDLPGIIATTGLSDNQDSVKKIQQLVHKTIKQENCLILVTIAMTTDYENQAAVEFAKMVDPHFQRTLGVLTKPDMVKMADLRHWLEIIAGEKFPMLHGYYVVKSLDSDQLQKDIPHDKARELEQAYFDADLWKSEGNRQDQCGSKKLGIKLQELFQSLTLEKLPGIIAKVRRASSKVDEDLTNLPTEVTENAAKQHLHELLQNVSKEVVGSLSGKITFTPFVKPYRLLVNSFRQDVYQSRPIFKPFTKEEILKEAKFIDKIPLKEVEKYEEDDIMSQPEAGKENTSNLDTIRAALEESGLPPLPFNTPWQVKEHLMKNAVQDLPEISIGFYNKTIELLVEMVKLVTQKVVAQSSNSLLNSRIEEILLRFVDEEAHNCYNFLDANNKCETEVISTLNDHYYCDKKEFYRNRLVLERHRVLFKLKAPPPFSFLSESTNLPPNKFANTATTFNFGPASSAKSTTTAMPTVVASNGTANTQTPQSMALTKQVVESVTGPKVVFAEQSSASNQNAGSMIKPTRLETRKEEDELRKGSPSVIEEIEVASEVRAYWQTVFKRFVDYNHRTLDFHLLRPIREKCLKRLCAGFNIFGDLTSSQAHAYLREPEAQRNRRNELQLRKIRLDNALKAIRKLQGGDYDLTAKE</sequence>
<evidence type="ECO:0000313" key="5">
    <source>
        <dbReference type="EMBL" id="PWN35408.1"/>
    </source>
</evidence>
<dbReference type="InterPro" id="IPR001401">
    <property type="entry name" value="Dynamin_GTPase"/>
</dbReference>
<dbReference type="CDD" id="cd08771">
    <property type="entry name" value="DLP_1"/>
    <property type="match status" value="1"/>
</dbReference>
<feature type="domain" description="GED" evidence="3">
    <location>
        <begin position="713"/>
        <end position="809"/>
    </location>
</feature>
<evidence type="ECO:0000256" key="1">
    <source>
        <dbReference type="ARBA" id="ARBA00022741"/>
    </source>
</evidence>
<dbReference type="Pfam" id="PF01031">
    <property type="entry name" value="Dynamin_M"/>
    <property type="match status" value="1"/>
</dbReference>
<feature type="domain" description="Dynamin-type G" evidence="4">
    <location>
        <begin position="30"/>
        <end position="339"/>
    </location>
</feature>
<dbReference type="SMART" id="SM00053">
    <property type="entry name" value="DYNc"/>
    <property type="match status" value="1"/>
</dbReference>
<dbReference type="GeneID" id="37022653"/>
<proteinExistence type="predicted"/>
<dbReference type="STRING" id="1280837.A0A316VEA6"/>
<dbReference type="InterPro" id="IPR020850">
    <property type="entry name" value="GED_dom"/>
</dbReference>
<dbReference type="PROSITE" id="PS51388">
    <property type="entry name" value="GED"/>
    <property type="match status" value="1"/>
</dbReference>
<accession>A0A316VEA6</accession>
<evidence type="ECO:0000259" key="4">
    <source>
        <dbReference type="PROSITE" id="PS51718"/>
    </source>
</evidence>
<organism evidence="5 6">
    <name type="scientific">Meira miltonrushii</name>
    <dbReference type="NCBI Taxonomy" id="1280837"/>
    <lineage>
        <taxon>Eukaryota</taxon>
        <taxon>Fungi</taxon>
        <taxon>Dikarya</taxon>
        <taxon>Basidiomycota</taxon>
        <taxon>Ustilaginomycotina</taxon>
        <taxon>Exobasidiomycetes</taxon>
        <taxon>Exobasidiales</taxon>
        <taxon>Brachybasidiaceae</taxon>
        <taxon>Meira</taxon>
    </lineage>
</organism>
<dbReference type="OrthoDB" id="5061070at2759"/>
<keyword evidence="1" id="KW-0547">Nucleotide-binding</keyword>
<dbReference type="RefSeq" id="XP_025355710.1">
    <property type="nucleotide sequence ID" value="XM_025500872.1"/>
</dbReference>
<dbReference type="GO" id="GO:0005737">
    <property type="term" value="C:cytoplasm"/>
    <property type="evidence" value="ECO:0007669"/>
    <property type="project" value="TreeGrafter"/>
</dbReference>
<dbReference type="GO" id="GO:0005525">
    <property type="term" value="F:GTP binding"/>
    <property type="evidence" value="ECO:0007669"/>
    <property type="project" value="InterPro"/>
</dbReference>
<dbReference type="GO" id="GO:0003924">
    <property type="term" value="F:GTPase activity"/>
    <property type="evidence" value="ECO:0007669"/>
    <property type="project" value="InterPro"/>
</dbReference>
<dbReference type="GO" id="GO:0005874">
    <property type="term" value="C:microtubule"/>
    <property type="evidence" value="ECO:0007669"/>
    <property type="project" value="TreeGrafter"/>
</dbReference>
<protein>
    <recommendedName>
        <fullName evidence="7">P-loop containing nucleoside triphosphate hydrolase protein</fullName>
    </recommendedName>
</protein>
<dbReference type="PANTHER" id="PTHR11566:SF131">
    <property type="entry name" value="GTPASE, PUTATIVE (AFU_ORTHOLOGUE AFUA_6G07630)-RELATED"/>
    <property type="match status" value="1"/>
</dbReference>
<evidence type="ECO:0000256" key="2">
    <source>
        <dbReference type="ARBA" id="ARBA00023134"/>
    </source>
</evidence>
<dbReference type="PROSITE" id="PS51718">
    <property type="entry name" value="G_DYNAMIN_2"/>
    <property type="match status" value="1"/>
</dbReference>
<dbReference type="AlphaFoldDB" id="A0A316VEA6"/>
<evidence type="ECO:0008006" key="7">
    <source>
        <dbReference type="Google" id="ProtNLM"/>
    </source>
</evidence>
<dbReference type="Gene3D" id="3.40.50.300">
    <property type="entry name" value="P-loop containing nucleotide triphosphate hydrolases"/>
    <property type="match status" value="1"/>
</dbReference>
<dbReference type="PRINTS" id="PR00195">
    <property type="entry name" value="DYNAMIN"/>
</dbReference>
<dbReference type="GO" id="GO:0008017">
    <property type="term" value="F:microtubule binding"/>
    <property type="evidence" value="ECO:0007669"/>
    <property type="project" value="TreeGrafter"/>
</dbReference>
<name>A0A316VEA6_9BASI</name>
<gene>
    <name evidence="5" type="ORF">FA14DRAFT_178776</name>
</gene>
<dbReference type="InterPro" id="IPR022812">
    <property type="entry name" value="Dynamin"/>
</dbReference>
<dbReference type="GO" id="GO:0031623">
    <property type="term" value="P:receptor internalization"/>
    <property type="evidence" value="ECO:0007669"/>
    <property type="project" value="TreeGrafter"/>
</dbReference>
<keyword evidence="6" id="KW-1185">Reference proteome</keyword>
<dbReference type="Proteomes" id="UP000245771">
    <property type="component" value="Unassembled WGS sequence"/>
</dbReference>
<evidence type="ECO:0000313" key="6">
    <source>
        <dbReference type="Proteomes" id="UP000245771"/>
    </source>
</evidence>
<dbReference type="GO" id="GO:0005886">
    <property type="term" value="C:plasma membrane"/>
    <property type="evidence" value="ECO:0007669"/>
    <property type="project" value="TreeGrafter"/>
</dbReference>
<dbReference type="InterPro" id="IPR045063">
    <property type="entry name" value="Dynamin_N"/>
</dbReference>
<dbReference type="SUPFAM" id="SSF52540">
    <property type="entry name" value="P-loop containing nucleoside triphosphate hydrolases"/>
    <property type="match status" value="1"/>
</dbReference>
<dbReference type="EMBL" id="KZ819603">
    <property type="protein sequence ID" value="PWN35408.1"/>
    <property type="molecule type" value="Genomic_DNA"/>
</dbReference>
<dbReference type="InParanoid" id="A0A316VEA6"/>
<dbReference type="InterPro" id="IPR000375">
    <property type="entry name" value="Dynamin_stalk"/>
</dbReference>
<reference evidence="5 6" key="1">
    <citation type="journal article" date="2018" name="Mol. Biol. Evol.">
        <title>Broad Genomic Sampling Reveals a Smut Pathogenic Ancestry of the Fungal Clade Ustilaginomycotina.</title>
        <authorList>
            <person name="Kijpornyongpan T."/>
            <person name="Mondo S.J."/>
            <person name="Barry K."/>
            <person name="Sandor L."/>
            <person name="Lee J."/>
            <person name="Lipzen A."/>
            <person name="Pangilinan J."/>
            <person name="LaButti K."/>
            <person name="Hainaut M."/>
            <person name="Henrissat B."/>
            <person name="Grigoriev I.V."/>
            <person name="Spatafora J.W."/>
            <person name="Aime M.C."/>
        </authorList>
    </citation>
    <scope>NUCLEOTIDE SEQUENCE [LARGE SCALE GENOMIC DNA]</scope>
    <source>
        <strain evidence="5 6">MCA 3882</strain>
    </source>
</reference>